<evidence type="ECO:0000256" key="1">
    <source>
        <dbReference type="SAM" id="SignalP"/>
    </source>
</evidence>
<dbReference type="AlphaFoldDB" id="A0AAV0J5C4"/>
<protein>
    <recommendedName>
        <fullName evidence="5">Transmembrane protein</fullName>
    </recommendedName>
</protein>
<reference evidence="3" key="1">
    <citation type="submission" date="2022-08" db="EMBL/GenBank/DDBJ databases">
        <authorList>
            <person name="Gutierrez-Valencia J."/>
        </authorList>
    </citation>
    <scope>NUCLEOTIDE SEQUENCE</scope>
</reference>
<keyword evidence="1" id="KW-0732">Signal</keyword>
<dbReference type="EMBL" id="CAMGYJ010000004">
    <property type="protein sequence ID" value="CAI0404517.1"/>
    <property type="molecule type" value="Genomic_DNA"/>
</dbReference>
<proteinExistence type="predicted"/>
<dbReference type="Proteomes" id="UP001154282">
    <property type="component" value="Unassembled WGS sequence"/>
</dbReference>
<dbReference type="EMBL" id="CAMGYJ010000004">
    <property type="protein sequence ID" value="CAI0404807.1"/>
    <property type="molecule type" value="Genomic_DNA"/>
</dbReference>
<comment type="caution">
    <text evidence="3">The sequence shown here is derived from an EMBL/GenBank/DDBJ whole genome shotgun (WGS) entry which is preliminary data.</text>
</comment>
<feature type="signal peptide" evidence="1">
    <location>
        <begin position="1"/>
        <end position="29"/>
    </location>
</feature>
<evidence type="ECO:0000313" key="3">
    <source>
        <dbReference type="EMBL" id="CAI0404807.1"/>
    </source>
</evidence>
<accession>A0AAV0J5C4</accession>
<evidence type="ECO:0000313" key="4">
    <source>
        <dbReference type="Proteomes" id="UP001154282"/>
    </source>
</evidence>
<sequence>MVPKNTIVIGVLMMIMFLLVLLLLPPAMASRVLLLEVVAKPDAVDCPHGGNYRHPPPGQEG</sequence>
<name>A0AAV0J5C4_9ROSI</name>
<keyword evidence="4" id="KW-1185">Reference proteome</keyword>
<gene>
    <name evidence="2" type="ORF">LITE_LOCUS12504</name>
    <name evidence="3" type="ORF">LITE_LOCUS12625</name>
</gene>
<evidence type="ECO:0000313" key="2">
    <source>
        <dbReference type="EMBL" id="CAI0404517.1"/>
    </source>
</evidence>
<organism evidence="3 4">
    <name type="scientific">Linum tenue</name>
    <dbReference type="NCBI Taxonomy" id="586396"/>
    <lineage>
        <taxon>Eukaryota</taxon>
        <taxon>Viridiplantae</taxon>
        <taxon>Streptophyta</taxon>
        <taxon>Embryophyta</taxon>
        <taxon>Tracheophyta</taxon>
        <taxon>Spermatophyta</taxon>
        <taxon>Magnoliopsida</taxon>
        <taxon>eudicotyledons</taxon>
        <taxon>Gunneridae</taxon>
        <taxon>Pentapetalae</taxon>
        <taxon>rosids</taxon>
        <taxon>fabids</taxon>
        <taxon>Malpighiales</taxon>
        <taxon>Linaceae</taxon>
        <taxon>Linum</taxon>
    </lineage>
</organism>
<evidence type="ECO:0008006" key="5">
    <source>
        <dbReference type="Google" id="ProtNLM"/>
    </source>
</evidence>
<feature type="chain" id="PRO_5044713651" description="Transmembrane protein" evidence="1">
    <location>
        <begin position="30"/>
        <end position="61"/>
    </location>
</feature>